<evidence type="ECO:0000259" key="1">
    <source>
        <dbReference type="Pfam" id="PF04326"/>
    </source>
</evidence>
<dbReference type="Gene3D" id="3.30.565.60">
    <property type="match status" value="1"/>
</dbReference>
<dbReference type="PANTHER" id="PTHR30595">
    <property type="entry name" value="GLPR-RELATED TRANSCRIPTIONAL REPRESSOR"/>
    <property type="match status" value="1"/>
</dbReference>
<reference evidence="2 3" key="1">
    <citation type="journal article" date="2016" name="BMC Microbiol.">
        <title>Fucosyllactose and L-fucose utilization of infant Bifidobacterium longum and Bifidobacterium kashiwanohense.</title>
        <authorList>
            <person name="Bunesova V."/>
            <person name="Lacroix C."/>
            <person name="Schwab C."/>
        </authorList>
    </citation>
    <scope>NUCLEOTIDE SEQUENCE [LARGE SCALE GENOMIC DNA]</scope>
    <source>
        <strain evidence="2 3">BSM11-5</strain>
    </source>
</reference>
<evidence type="ECO:0000313" key="2">
    <source>
        <dbReference type="EMBL" id="OIN64434.1"/>
    </source>
</evidence>
<comment type="caution">
    <text evidence="2">The sequence shown here is derived from an EMBL/GenBank/DDBJ whole genome shotgun (WGS) entry which is preliminary data.</text>
</comment>
<accession>A0A1S2W0D0</accession>
<dbReference type="InterPro" id="IPR038461">
    <property type="entry name" value="Schlafen_AlbA_2_dom_sf"/>
</dbReference>
<gene>
    <name evidence="2" type="ORF">BFS26_02595</name>
</gene>
<protein>
    <submittedName>
        <fullName evidence="2">Transcriptional regulator</fullName>
    </submittedName>
</protein>
<feature type="domain" description="Schlafen AlbA-2" evidence="1">
    <location>
        <begin position="27"/>
        <end position="145"/>
    </location>
</feature>
<name>A0A1S2W0D0_BIFLN</name>
<dbReference type="EMBL" id="MOAE01000020">
    <property type="protein sequence ID" value="OIN64434.1"/>
    <property type="molecule type" value="Genomic_DNA"/>
</dbReference>
<dbReference type="InterPro" id="IPR007421">
    <property type="entry name" value="Schlafen_AlbA_2_dom"/>
</dbReference>
<dbReference type="RefSeq" id="WP_071474503.1">
    <property type="nucleotide sequence ID" value="NZ_MOAE01000020.1"/>
</dbReference>
<dbReference type="PANTHER" id="PTHR30595:SF6">
    <property type="entry name" value="SCHLAFEN ALBA-2 DOMAIN-CONTAINING PROTEIN"/>
    <property type="match status" value="1"/>
</dbReference>
<sequence length="572" mass="62564">MMMWTNDDIAEVLEHLRVQGNDDARFEAKSCARTIGTSVWESVSAFANTKGGVLLLGISEDGDFSPVPGFDANHIASQFMDGMGDGNPQGARLTNPPEYDVSRCEQNGSSFLVIDIHENGIQHKPCYLTARGPQTGGYRRVDDKDLRLSPTEVFEMTHALTLSSADRMVVPEADVSDLNAEAVDRVLAEHRNSKTLRGTDTRLERMTRLNMVNKVGEVRLAGLLAAGQYPQQYYPKLIIDVVAHPGVEKSAVEGPRFVDRVQCDGNMPEAIEQAVEAIAKNLRAPTFVVGVGARTDSEIPKEVLREVVANAVVHREYDAQFLGESVTVDIYPDRVEVSNPGGLWGGVTLATIGSGVSCCRNATLMQLLHQIPYDDANDVTVEGGGSGIPLVIREMKSHALGEPVFRATPDRFTVVLGRYGVEQQENRDWLDHVGVPLTRHERMALLLLKRHGDMTVPQLHVALYLDSDDIRVILHRLVQAGLADEIGPDRYALAEKVDGGEPNGGRKGLTASESAILSVLSADTPLDVHEIGRRSGRGLPTTRKALSRLVERGVVLATAPPRSRNRKYLLKR</sequence>
<evidence type="ECO:0000313" key="3">
    <source>
        <dbReference type="Proteomes" id="UP000181801"/>
    </source>
</evidence>
<dbReference type="Pfam" id="PF04326">
    <property type="entry name" value="SLFN_AlbA_2"/>
    <property type="match status" value="1"/>
</dbReference>
<dbReference type="InterPro" id="IPR038475">
    <property type="entry name" value="RecG_C_sf"/>
</dbReference>
<dbReference type="Gene3D" id="1.10.10.10">
    <property type="entry name" value="Winged helix-like DNA-binding domain superfamily/Winged helix DNA-binding domain"/>
    <property type="match status" value="1"/>
</dbReference>
<dbReference type="InterPro" id="IPR036390">
    <property type="entry name" value="WH_DNA-bd_sf"/>
</dbReference>
<proteinExistence type="predicted"/>
<dbReference type="Proteomes" id="UP000181801">
    <property type="component" value="Unassembled WGS sequence"/>
</dbReference>
<dbReference type="InterPro" id="IPR036388">
    <property type="entry name" value="WH-like_DNA-bd_sf"/>
</dbReference>
<organism evidence="2 3">
    <name type="scientific">Bifidobacterium longum subsp. suis</name>
    <dbReference type="NCBI Taxonomy" id="1695"/>
    <lineage>
        <taxon>Bacteria</taxon>
        <taxon>Bacillati</taxon>
        <taxon>Actinomycetota</taxon>
        <taxon>Actinomycetes</taxon>
        <taxon>Bifidobacteriales</taxon>
        <taxon>Bifidobacteriaceae</taxon>
        <taxon>Bifidobacterium</taxon>
    </lineage>
</organism>
<dbReference type="AlphaFoldDB" id="A0A1S2W0D0"/>
<dbReference type="Gene3D" id="3.30.950.30">
    <property type="entry name" value="Schlafen, AAA domain"/>
    <property type="match status" value="1"/>
</dbReference>
<dbReference type="SUPFAM" id="SSF46785">
    <property type="entry name" value="Winged helix' DNA-binding domain"/>
    <property type="match status" value="1"/>
</dbReference>
<dbReference type="Pfam" id="PF13749">
    <property type="entry name" value="HATPase_c_4"/>
    <property type="match status" value="1"/>
</dbReference>